<evidence type="ECO:0000313" key="2">
    <source>
        <dbReference type="EMBL" id="SJL00589.1"/>
    </source>
</evidence>
<protein>
    <submittedName>
        <fullName evidence="2">Uncharacterized protein</fullName>
    </submittedName>
</protein>
<feature type="region of interest" description="Disordered" evidence="1">
    <location>
        <begin position="1"/>
        <end position="62"/>
    </location>
</feature>
<organism evidence="2 3">
    <name type="scientific">Armillaria ostoyae</name>
    <name type="common">Armillaria root rot fungus</name>
    <dbReference type="NCBI Taxonomy" id="47428"/>
    <lineage>
        <taxon>Eukaryota</taxon>
        <taxon>Fungi</taxon>
        <taxon>Dikarya</taxon>
        <taxon>Basidiomycota</taxon>
        <taxon>Agaricomycotina</taxon>
        <taxon>Agaricomycetes</taxon>
        <taxon>Agaricomycetidae</taxon>
        <taxon>Agaricales</taxon>
        <taxon>Marasmiineae</taxon>
        <taxon>Physalacriaceae</taxon>
        <taxon>Armillaria</taxon>
    </lineage>
</organism>
<accession>A0A284QVW9</accession>
<evidence type="ECO:0000313" key="3">
    <source>
        <dbReference type="Proteomes" id="UP000219338"/>
    </source>
</evidence>
<evidence type="ECO:0000256" key="1">
    <source>
        <dbReference type="SAM" id="MobiDB-lite"/>
    </source>
</evidence>
<proteinExistence type="predicted"/>
<feature type="compositionally biased region" description="Polar residues" evidence="1">
    <location>
        <begin position="1"/>
        <end position="19"/>
    </location>
</feature>
<sequence>MLENKLNNGAGQAGRTTSGDLHIPRSIVARENGPDQTALAKRSMSEHVSNAHQVQNESQTGIDCPSRPLIIRISNSFNKQSSDLAPAERIDRLRMTPAVSEIIKVFFGNMYSVFLGSANLLTAASVRATDFGSFVYPIVYPMGWSNAKMGIASVSKTV</sequence>
<keyword evidence="3" id="KW-1185">Reference proteome</keyword>
<dbReference type="Proteomes" id="UP000219338">
    <property type="component" value="Unassembled WGS sequence"/>
</dbReference>
<reference evidence="3" key="1">
    <citation type="journal article" date="2017" name="Nat. Ecol. Evol.">
        <title>Genome expansion and lineage-specific genetic innovations in the forest pathogenic fungi Armillaria.</title>
        <authorList>
            <person name="Sipos G."/>
            <person name="Prasanna A.N."/>
            <person name="Walter M.C."/>
            <person name="O'Connor E."/>
            <person name="Balint B."/>
            <person name="Krizsan K."/>
            <person name="Kiss B."/>
            <person name="Hess J."/>
            <person name="Varga T."/>
            <person name="Slot J."/>
            <person name="Riley R."/>
            <person name="Boka B."/>
            <person name="Rigling D."/>
            <person name="Barry K."/>
            <person name="Lee J."/>
            <person name="Mihaltcheva S."/>
            <person name="LaButti K."/>
            <person name="Lipzen A."/>
            <person name="Waldron R."/>
            <person name="Moloney N.M."/>
            <person name="Sperisen C."/>
            <person name="Kredics L."/>
            <person name="Vagvoelgyi C."/>
            <person name="Patrignani A."/>
            <person name="Fitzpatrick D."/>
            <person name="Nagy I."/>
            <person name="Doyle S."/>
            <person name="Anderson J.B."/>
            <person name="Grigoriev I.V."/>
            <person name="Gueldener U."/>
            <person name="Muensterkoetter M."/>
            <person name="Nagy L.G."/>
        </authorList>
    </citation>
    <scope>NUCLEOTIDE SEQUENCE [LARGE SCALE GENOMIC DNA]</scope>
    <source>
        <strain evidence="3">C18/9</strain>
    </source>
</reference>
<name>A0A284QVW9_ARMOS</name>
<dbReference type="AlphaFoldDB" id="A0A284QVW9"/>
<dbReference type="OrthoDB" id="10530668at2759"/>
<dbReference type="EMBL" id="FUEG01000002">
    <property type="protein sequence ID" value="SJL00589.1"/>
    <property type="molecule type" value="Genomic_DNA"/>
</dbReference>
<feature type="compositionally biased region" description="Polar residues" evidence="1">
    <location>
        <begin position="46"/>
        <end position="61"/>
    </location>
</feature>
<gene>
    <name evidence="2" type="ORF">ARMOST_03902</name>
</gene>